<name>A0A0F9DHD0_9ZZZZ</name>
<organism evidence="1">
    <name type="scientific">marine sediment metagenome</name>
    <dbReference type="NCBI Taxonomy" id="412755"/>
    <lineage>
        <taxon>unclassified sequences</taxon>
        <taxon>metagenomes</taxon>
        <taxon>ecological metagenomes</taxon>
    </lineage>
</organism>
<feature type="non-terminal residue" evidence="1">
    <location>
        <position position="29"/>
    </location>
</feature>
<accession>A0A0F9DHD0</accession>
<comment type="caution">
    <text evidence="1">The sequence shown here is derived from an EMBL/GenBank/DDBJ whole genome shotgun (WGS) entry which is preliminary data.</text>
</comment>
<protein>
    <submittedName>
        <fullName evidence="1">Uncharacterized protein</fullName>
    </submittedName>
</protein>
<evidence type="ECO:0000313" key="1">
    <source>
        <dbReference type="EMBL" id="KKL61029.1"/>
    </source>
</evidence>
<sequence>MSNIVLGYRQETDKRDNLIMTYSNSTHQA</sequence>
<gene>
    <name evidence="1" type="ORF">LCGC14_2199370</name>
</gene>
<proteinExistence type="predicted"/>
<dbReference type="AlphaFoldDB" id="A0A0F9DHD0"/>
<reference evidence="1" key="1">
    <citation type="journal article" date="2015" name="Nature">
        <title>Complex archaea that bridge the gap between prokaryotes and eukaryotes.</title>
        <authorList>
            <person name="Spang A."/>
            <person name="Saw J.H."/>
            <person name="Jorgensen S.L."/>
            <person name="Zaremba-Niedzwiedzka K."/>
            <person name="Martijn J."/>
            <person name="Lind A.E."/>
            <person name="van Eijk R."/>
            <person name="Schleper C."/>
            <person name="Guy L."/>
            <person name="Ettema T.J."/>
        </authorList>
    </citation>
    <scope>NUCLEOTIDE SEQUENCE</scope>
</reference>
<dbReference type="EMBL" id="LAZR01028945">
    <property type="protein sequence ID" value="KKL61029.1"/>
    <property type="molecule type" value="Genomic_DNA"/>
</dbReference>